<dbReference type="OrthoDB" id="9788221at2"/>
<evidence type="ECO:0000256" key="2">
    <source>
        <dbReference type="ARBA" id="ARBA00023235"/>
    </source>
</evidence>
<dbReference type="Proteomes" id="UP000287394">
    <property type="component" value="Chromosome"/>
</dbReference>
<dbReference type="InterPro" id="IPR003719">
    <property type="entry name" value="Phenazine_PhzF-like"/>
</dbReference>
<dbReference type="FunCoup" id="A0A402D3K0">
    <property type="interactions" value="203"/>
</dbReference>
<dbReference type="NCBIfam" id="TIGR00654">
    <property type="entry name" value="PhzF_family"/>
    <property type="match status" value="1"/>
</dbReference>
<evidence type="ECO:0000313" key="4">
    <source>
        <dbReference type="Proteomes" id="UP000287394"/>
    </source>
</evidence>
<dbReference type="GO" id="GO:0005737">
    <property type="term" value="C:cytoplasm"/>
    <property type="evidence" value="ECO:0007669"/>
    <property type="project" value="TreeGrafter"/>
</dbReference>
<dbReference type="AlphaFoldDB" id="A0A402D3K0"/>
<dbReference type="Pfam" id="PF02567">
    <property type="entry name" value="PhzC-PhzF"/>
    <property type="match status" value="1"/>
</dbReference>
<dbReference type="PIRSF" id="PIRSF016184">
    <property type="entry name" value="PhzC_PhzF"/>
    <property type="match status" value="1"/>
</dbReference>
<evidence type="ECO:0000256" key="1">
    <source>
        <dbReference type="ARBA" id="ARBA00008270"/>
    </source>
</evidence>
<dbReference type="RefSeq" id="WP_119324077.1">
    <property type="nucleotide sequence ID" value="NZ_AP025739.1"/>
</dbReference>
<organism evidence="3 4">
    <name type="scientific">Capsulimonas corticalis</name>
    <dbReference type="NCBI Taxonomy" id="2219043"/>
    <lineage>
        <taxon>Bacteria</taxon>
        <taxon>Bacillati</taxon>
        <taxon>Armatimonadota</taxon>
        <taxon>Armatimonadia</taxon>
        <taxon>Capsulimonadales</taxon>
        <taxon>Capsulimonadaceae</taxon>
        <taxon>Capsulimonas</taxon>
    </lineage>
</organism>
<sequence>MTLDLGHGVSEYYHVDSFTSERFQGNPAGVILTRALPAEETMRRIAGELQLESAFAAPSGNADCDYAVAYYTGVTRIPLCGHDTIALGSVLAHKGELPEGGALRISTDVGVLELRHLAAGWIQMSQAKPWFGEIVDARGLADALEIDAEVLNGASPQVVSTGTPFLIASVKDRAALNALGEGTSRLAEYLAALPGSPVGLYCWALSDLAPETEAIRTRCFCPGAGLPEDPVTGSASGAFGAYLTARKLVEPGVISIWQGNINVRTGHVRVECDGESVRVSGQGTIIVRGEL</sequence>
<accession>A0A402D3K0</accession>
<keyword evidence="2" id="KW-0413">Isomerase</keyword>
<dbReference type="SUPFAM" id="SSF54506">
    <property type="entry name" value="Diaminopimelate epimerase-like"/>
    <property type="match status" value="1"/>
</dbReference>
<dbReference type="PANTHER" id="PTHR13774">
    <property type="entry name" value="PHENAZINE BIOSYNTHESIS PROTEIN"/>
    <property type="match status" value="1"/>
</dbReference>
<dbReference type="EMBL" id="AP025739">
    <property type="protein sequence ID" value="BDI31896.1"/>
    <property type="molecule type" value="Genomic_DNA"/>
</dbReference>
<dbReference type="PANTHER" id="PTHR13774:SF39">
    <property type="entry name" value="BIOSYNTHESIS PROTEIN, PUTATIVE-RELATED"/>
    <property type="match status" value="1"/>
</dbReference>
<dbReference type="Gene3D" id="3.10.310.10">
    <property type="entry name" value="Diaminopimelate Epimerase, Chain A, domain 1"/>
    <property type="match status" value="2"/>
</dbReference>
<reference evidence="3 4" key="1">
    <citation type="journal article" date="2019" name="Int. J. Syst. Evol. Microbiol.">
        <title>Capsulimonas corticalis gen. nov., sp. nov., an aerobic capsulated bacterium, of a novel bacterial order, Capsulimonadales ord. nov., of the class Armatimonadia of the phylum Armatimonadetes.</title>
        <authorList>
            <person name="Li J."/>
            <person name="Kudo C."/>
            <person name="Tonouchi A."/>
        </authorList>
    </citation>
    <scope>NUCLEOTIDE SEQUENCE [LARGE SCALE GENOMIC DNA]</scope>
    <source>
        <strain evidence="3 4">AX-7</strain>
    </source>
</reference>
<protein>
    <submittedName>
        <fullName evidence="3">Uncharacterized protein</fullName>
    </submittedName>
</protein>
<comment type="similarity">
    <text evidence="1">Belongs to the PhzF family.</text>
</comment>
<proteinExistence type="inferred from homology"/>
<dbReference type="KEGG" id="ccot:CCAX7_39470"/>
<name>A0A402D3K0_9BACT</name>
<keyword evidence="4" id="KW-1185">Reference proteome</keyword>
<dbReference type="GO" id="GO:0016853">
    <property type="term" value="F:isomerase activity"/>
    <property type="evidence" value="ECO:0007669"/>
    <property type="project" value="UniProtKB-KW"/>
</dbReference>
<gene>
    <name evidence="3" type="ORF">CCAX7_39470</name>
</gene>
<evidence type="ECO:0000313" key="3">
    <source>
        <dbReference type="EMBL" id="BDI31896.1"/>
    </source>
</evidence>